<dbReference type="FunCoup" id="A0A7L4YH51">
    <property type="interactions" value="3"/>
</dbReference>
<dbReference type="GO" id="GO:0051259">
    <property type="term" value="P:protein complex oligomerization"/>
    <property type="evidence" value="ECO:0007669"/>
    <property type="project" value="InterPro"/>
</dbReference>
<keyword evidence="4 8" id="KW-0678">Repressor</keyword>
<organism evidence="12 13">
    <name type="scientific">Epidermidibacterium keratini</name>
    <dbReference type="NCBI Taxonomy" id="1891644"/>
    <lineage>
        <taxon>Bacteria</taxon>
        <taxon>Bacillati</taxon>
        <taxon>Actinomycetota</taxon>
        <taxon>Actinomycetes</taxon>
        <taxon>Sporichthyales</taxon>
        <taxon>Sporichthyaceae</taxon>
        <taxon>Epidermidibacterium</taxon>
    </lineage>
</organism>
<dbReference type="PANTHER" id="PTHR34471:SF1">
    <property type="entry name" value="ARGININE REPRESSOR"/>
    <property type="match status" value="1"/>
</dbReference>
<dbReference type="InterPro" id="IPR020900">
    <property type="entry name" value="Arg_repress_DNA-bd"/>
</dbReference>
<comment type="function">
    <text evidence="8">Regulates arginine biosynthesis genes.</text>
</comment>
<keyword evidence="8" id="KW-0028">Amino-acid biosynthesis</keyword>
<dbReference type="GO" id="GO:0006526">
    <property type="term" value="P:L-arginine biosynthetic process"/>
    <property type="evidence" value="ECO:0007669"/>
    <property type="project" value="UniProtKB-UniPathway"/>
</dbReference>
<dbReference type="PANTHER" id="PTHR34471">
    <property type="entry name" value="ARGININE REPRESSOR"/>
    <property type="match status" value="1"/>
</dbReference>
<dbReference type="GO" id="GO:0005737">
    <property type="term" value="C:cytoplasm"/>
    <property type="evidence" value="ECO:0007669"/>
    <property type="project" value="UniProtKB-SubCell"/>
</dbReference>
<evidence type="ECO:0000256" key="2">
    <source>
        <dbReference type="ARBA" id="ARBA00008316"/>
    </source>
</evidence>
<dbReference type="Proteomes" id="UP000463857">
    <property type="component" value="Chromosome"/>
</dbReference>
<reference evidence="12 13" key="1">
    <citation type="journal article" date="2018" name="Int. J. Syst. Evol. Microbiol.">
        <title>Epidermidibacterium keratini gen. nov., sp. nov., a member of the family Sporichthyaceae, isolated from keratin epidermis.</title>
        <authorList>
            <person name="Lee D.G."/>
            <person name="Trujillo M.E."/>
            <person name="Kang S."/>
            <person name="Nam J.J."/>
            <person name="Kim Y.J."/>
        </authorList>
    </citation>
    <scope>NUCLEOTIDE SEQUENCE [LARGE SCALE GENOMIC DNA]</scope>
    <source>
        <strain evidence="12 13">EPI-7</strain>
    </source>
</reference>
<dbReference type="AlphaFoldDB" id="A0A7L4YH51"/>
<dbReference type="UniPathway" id="UPA00068"/>
<keyword evidence="5 8" id="KW-0805">Transcription regulation</keyword>
<comment type="similarity">
    <text evidence="2 8">Belongs to the ArgR family.</text>
</comment>
<dbReference type="InterPro" id="IPR036251">
    <property type="entry name" value="Arg_repress_C_sf"/>
</dbReference>
<keyword evidence="6 8" id="KW-0238">DNA-binding</keyword>
<keyword evidence="7 8" id="KW-0804">Transcription</keyword>
<dbReference type="SUPFAM" id="SSF46785">
    <property type="entry name" value="Winged helix' DNA-binding domain"/>
    <property type="match status" value="1"/>
</dbReference>
<dbReference type="OrthoDB" id="7060358at2"/>
<evidence type="ECO:0000259" key="10">
    <source>
        <dbReference type="Pfam" id="PF01316"/>
    </source>
</evidence>
<name>A0A7L4YH51_9ACTN</name>
<evidence type="ECO:0000256" key="6">
    <source>
        <dbReference type="ARBA" id="ARBA00023125"/>
    </source>
</evidence>
<dbReference type="GO" id="GO:0003700">
    <property type="term" value="F:DNA-binding transcription factor activity"/>
    <property type="evidence" value="ECO:0007669"/>
    <property type="project" value="UniProtKB-UniRule"/>
</dbReference>
<dbReference type="GO" id="GO:0003677">
    <property type="term" value="F:DNA binding"/>
    <property type="evidence" value="ECO:0007669"/>
    <property type="project" value="UniProtKB-KW"/>
</dbReference>
<gene>
    <name evidence="8 12" type="primary">argR</name>
    <name evidence="12" type="ORF">EK0264_00660</name>
</gene>
<dbReference type="InterPro" id="IPR036388">
    <property type="entry name" value="WH-like_DNA-bd_sf"/>
</dbReference>
<feature type="domain" description="Arginine repressor C-terminal" evidence="11">
    <location>
        <begin position="91"/>
        <end position="156"/>
    </location>
</feature>
<evidence type="ECO:0000256" key="9">
    <source>
        <dbReference type="NCBIfam" id="TIGR01529"/>
    </source>
</evidence>
<dbReference type="GO" id="GO:0034618">
    <property type="term" value="F:arginine binding"/>
    <property type="evidence" value="ECO:0007669"/>
    <property type="project" value="InterPro"/>
</dbReference>
<evidence type="ECO:0000259" key="11">
    <source>
        <dbReference type="Pfam" id="PF02863"/>
    </source>
</evidence>
<dbReference type="SUPFAM" id="SSF55252">
    <property type="entry name" value="C-terminal domain of arginine repressor"/>
    <property type="match status" value="1"/>
</dbReference>
<feature type="domain" description="Arginine repressor DNA-binding" evidence="10">
    <location>
        <begin position="6"/>
        <end position="70"/>
    </location>
</feature>
<dbReference type="InterPro" id="IPR036390">
    <property type="entry name" value="WH_DNA-bd_sf"/>
</dbReference>
<evidence type="ECO:0000256" key="5">
    <source>
        <dbReference type="ARBA" id="ARBA00023015"/>
    </source>
</evidence>
<dbReference type="HAMAP" id="MF_00173">
    <property type="entry name" value="Arg_repressor"/>
    <property type="match status" value="1"/>
</dbReference>
<dbReference type="GO" id="GO:1900079">
    <property type="term" value="P:regulation of arginine biosynthetic process"/>
    <property type="evidence" value="ECO:0007669"/>
    <property type="project" value="UniProtKB-UniRule"/>
</dbReference>
<dbReference type="Gene3D" id="3.30.1360.40">
    <property type="match status" value="1"/>
</dbReference>
<dbReference type="Gene3D" id="1.10.10.10">
    <property type="entry name" value="Winged helix-like DNA-binding domain superfamily/Winged helix DNA-binding domain"/>
    <property type="match status" value="1"/>
</dbReference>
<proteinExistence type="inferred from homology"/>
<keyword evidence="8" id="KW-0055">Arginine biosynthesis</keyword>
<accession>A0A7L4YH51</accession>
<dbReference type="Pfam" id="PF01316">
    <property type="entry name" value="Arg_repressor"/>
    <property type="match status" value="1"/>
</dbReference>
<evidence type="ECO:0000313" key="13">
    <source>
        <dbReference type="Proteomes" id="UP000463857"/>
    </source>
</evidence>
<dbReference type="InterPro" id="IPR020899">
    <property type="entry name" value="Arg_repress_C"/>
</dbReference>
<keyword evidence="13" id="KW-1185">Reference proteome</keyword>
<dbReference type="EMBL" id="CP047156">
    <property type="protein sequence ID" value="QHB98950.1"/>
    <property type="molecule type" value="Genomic_DNA"/>
</dbReference>
<keyword evidence="3 8" id="KW-0963">Cytoplasm</keyword>
<evidence type="ECO:0000256" key="8">
    <source>
        <dbReference type="HAMAP-Rule" id="MF_00173"/>
    </source>
</evidence>
<sequence>MNAPQSKAARQARIGELIDAHEIESQTQLLDLLAGDGLSVTQATLSRDLEDIGAHKIRTEGGHARYVRTPDGTWAPVSTERPSPRLARLVTELLTGIDHAENLVVLRTPPGAASFLASALDRAALPDVVGTIAGDDTILVIVRGADRAAPFAEQIRALSE</sequence>
<dbReference type="KEGG" id="eke:EK0264_00660"/>
<dbReference type="NCBIfam" id="TIGR01529">
    <property type="entry name" value="argR_whole"/>
    <property type="match status" value="1"/>
</dbReference>
<evidence type="ECO:0000313" key="12">
    <source>
        <dbReference type="EMBL" id="QHB98950.1"/>
    </source>
</evidence>
<comment type="subcellular location">
    <subcellularLocation>
        <location evidence="1 8">Cytoplasm</location>
    </subcellularLocation>
</comment>
<dbReference type="PRINTS" id="PR01467">
    <property type="entry name" value="ARGREPRESSOR"/>
</dbReference>
<evidence type="ECO:0000256" key="3">
    <source>
        <dbReference type="ARBA" id="ARBA00022490"/>
    </source>
</evidence>
<comment type="pathway">
    <text evidence="8">Amino-acid biosynthesis; L-arginine biosynthesis [regulation].</text>
</comment>
<evidence type="ECO:0000256" key="1">
    <source>
        <dbReference type="ARBA" id="ARBA00004496"/>
    </source>
</evidence>
<evidence type="ECO:0000256" key="7">
    <source>
        <dbReference type="ARBA" id="ARBA00023163"/>
    </source>
</evidence>
<dbReference type="InterPro" id="IPR001669">
    <property type="entry name" value="Arg_repress"/>
</dbReference>
<dbReference type="Pfam" id="PF02863">
    <property type="entry name" value="Arg_repressor_C"/>
    <property type="match status" value="1"/>
</dbReference>
<evidence type="ECO:0000256" key="4">
    <source>
        <dbReference type="ARBA" id="ARBA00022491"/>
    </source>
</evidence>
<dbReference type="RefSeq" id="WP_159541952.1">
    <property type="nucleotide sequence ID" value="NZ_CP047156.1"/>
</dbReference>
<dbReference type="InParanoid" id="A0A7L4YH51"/>
<protein>
    <recommendedName>
        <fullName evidence="8 9">Arginine repressor</fullName>
    </recommendedName>
</protein>